<dbReference type="EMBL" id="JADGJQ010000024">
    <property type="protein sequence ID" value="KAJ3178790.1"/>
    <property type="molecule type" value="Genomic_DNA"/>
</dbReference>
<dbReference type="CDD" id="cd02856">
    <property type="entry name" value="E_set_GDE_Isoamylase_N"/>
    <property type="match status" value="1"/>
</dbReference>
<protein>
    <recommendedName>
        <fullName evidence="2">1,4-alpha-glucan-branching enzyme</fullName>
    </recommendedName>
    <alternativeName>
        <fullName evidence="5">Glycogen-branching enzyme</fullName>
    </alternativeName>
</protein>
<reference evidence="9" key="1">
    <citation type="submission" date="2020-05" db="EMBL/GenBank/DDBJ databases">
        <title>Phylogenomic resolution of chytrid fungi.</title>
        <authorList>
            <person name="Stajich J.E."/>
            <person name="Amses K."/>
            <person name="Simmons R."/>
            <person name="Seto K."/>
            <person name="Myers J."/>
            <person name="Bonds A."/>
            <person name="Quandt C.A."/>
            <person name="Barry K."/>
            <person name="Liu P."/>
            <person name="Grigoriev I."/>
            <person name="Longcore J.E."/>
            <person name="James T.Y."/>
        </authorList>
    </citation>
    <scope>NUCLEOTIDE SEQUENCE</scope>
    <source>
        <strain evidence="9">JEL0379</strain>
    </source>
</reference>
<proteinExistence type="inferred from homology"/>
<dbReference type="AlphaFoldDB" id="A0AAD5TJW7"/>
<dbReference type="SUPFAM" id="SSF51011">
    <property type="entry name" value="Glycosyl hydrolase domain"/>
    <property type="match status" value="1"/>
</dbReference>
<dbReference type="InterPro" id="IPR044505">
    <property type="entry name" value="GlgX_Isoamylase_N_E_set"/>
</dbReference>
<dbReference type="InterPro" id="IPR017853">
    <property type="entry name" value="GH"/>
</dbReference>
<dbReference type="InterPro" id="IPR013780">
    <property type="entry name" value="Glyco_hydro_b"/>
</dbReference>
<organism evidence="9 10">
    <name type="scientific">Geranomyces variabilis</name>
    <dbReference type="NCBI Taxonomy" id="109894"/>
    <lineage>
        <taxon>Eukaryota</taxon>
        <taxon>Fungi</taxon>
        <taxon>Fungi incertae sedis</taxon>
        <taxon>Chytridiomycota</taxon>
        <taxon>Chytridiomycota incertae sedis</taxon>
        <taxon>Chytridiomycetes</taxon>
        <taxon>Spizellomycetales</taxon>
        <taxon>Powellomycetaceae</taxon>
        <taxon>Geranomyces</taxon>
    </lineage>
</organism>
<evidence type="ECO:0000256" key="7">
    <source>
        <dbReference type="SAM" id="MobiDB-lite"/>
    </source>
</evidence>
<evidence type="ECO:0000256" key="2">
    <source>
        <dbReference type="ARBA" id="ARBA00020932"/>
    </source>
</evidence>
<dbReference type="SMART" id="SM00642">
    <property type="entry name" value="Aamy"/>
    <property type="match status" value="1"/>
</dbReference>
<dbReference type="Gene3D" id="2.60.40.1180">
    <property type="entry name" value="Golgi alpha-mannosidase II"/>
    <property type="match status" value="1"/>
</dbReference>
<feature type="compositionally biased region" description="Low complexity" evidence="7">
    <location>
        <begin position="527"/>
        <end position="538"/>
    </location>
</feature>
<keyword evidence="4" id="KW-0326">Glycosidase</keyword>
<evidence type="ECO:0000256" key="6">
    <source>
        <dbReference type="ARBA" id="ARBA00049618"/>
    </source>
</evidence>
<comment type="similarity">
    <text evidence="1">Belongs to the glycosyl hydrolase 13 family.</text>
</comment>
<feature type="domain" description="Glycosyl hydrolase family 13 catalytic" evidence="8">
    <location>
        <begin position="220"/>
        <end position="627"/>
    </location>
</feature>
<gene>
    <name evidence="9" type="ORF">HDU87_003345</name>
</gene>
<dbReference type="InterPro" id="IPR014756">
    <property type="entry name" value="Ig_E-set"/>
</dbReference>
<keyword evidence="3" id="KW-0378">Hydrolase</keyword>
<dbReference type="GO" id="GO:0005980">
    <property type="term" value="P:glycogen catabolic process"/>
    <property type="evidence" value="ECO:0007669"/>
    <property type="project" value="InterPro"/>
</dbReference>
<name>A0AAD5TJW7_9FUNG</name>
<dbReference type="Pfam" id="PF02922">
    <property type="entry name" value="CBM_48"/>
    <property type="match status" value="1"/>
</dbReference>
<dbReference type="InterPro" id="IPR006047">
    <property type="entry name" value="GH13_cat_dom"/>
</dbReference>
<evidence type="ECO:0000256" key="5">
    <source>
        <dbReference type="ARBA" id="ARBA00031979"/>
    </source>
</evidence>
<dbReference type="CDD" id="cd11326">
    <property type="entry name" value="AmyAc_Glg_debranch"/>
    <property type="match status" value="1"/>
</dbReference>
<evidence type="ECO:0000256" key="4">
    <source>
        <dbReference type="ARBA" id="ARBA00023295"/>
    </source>
</evidence>
<comment type="function">
    <text evidence="6">Glycogen-branching enzyme participates in the glycogen biosynthetic process along with glycogenin and glycogen synthase. Generates alpha-1,6-glucosidic branches from alpha-1,4-linked glucose chains, to increase solubility of the glycogen polymer.</text>
</comment>
<dbReference type="Proteomes" id="UP001212152">
    <property type="component" value="Unassembled WGS sequence"/>
</dbReference>
<keyword evidence="10" id="KW-1185">Reference proteome</keyword>
<evidence type="ECO:0000256" key="3">
    <source>
        <dbReference type="ARBA" id="ARBA00022801"/>
    </source>
</evidence>
<comment type="caution">
    <text evidence="9">The sequence shown here is derived from an EMBL/GenBank/DDBJ whole genome shotgun (WGS) entry which is preliminary data.</text>
</comment>
<sequence>MATSFPFQSAAVARVGWSLLIPSIPASQPPPSTPLSYHLLRFPIHSFSLASLRIAMATIIEEGKPTPLGATWDGLGVNFALFSVHATKVELCLFSPDGLEELERIELPEYTDEIWHGYLPEARPGTVYGYRVHGPYEPHNGHRFNPNKLVIDPYAKAFVGNVIWDDCLFGYKIGHPDKDLTFDDRDSADYMPKCQVVDPAFTWGKERKPDIPWENTVFYETHVKGFTQRHPAVPEHLRGTYAGLGQRAVIDYIKTLGVTSIELLPVHFFIDDKYLLDNKLVNYWGYNSIGFFAPDPRYSASNRVEEFKEMVARFHAADIEVILDVVYNHTPEGNEMGPTLCFKGIDNKTYYKMYHESDRYYVNDTGCGNTVDLSHGRVIQLVLDSLRYWVEEMHVDGFRFDLATILGREVHGFNENGAFLNSVRQDPVLSRVKLIAEPWDIGLGGYQVGHFAPGWAEWNDRYRDTVREYWKGDQGKLPELASRLTGSGDFFYRCGRKPWASVNFITAHDGFCLHDLVSYNEKHNFDNGEGNNDGSNDNMSWNHGVEGETKDPNIIALRERSKRNFLATLLFSQGTPLLLAGDEFGRSQGGNNNTYCQDNEINWVDWEGITEDGRCLLEFTRRLIELRQTFPVLRRNRWYTGAFNEEQGVKDATWVTPAGTEMTEETWMDPNARCMGIIFDGRAQATGVKRPGTDVTVLVIFNSHHDVVRFKLPSAVGGVHWQLFVDTNQPKLVSAPSFKFGHEYDATGRSFLLFALRQNANSDSDANEVVRQAEKAVEELAERPIEIGSSMSDLESGDVAGLARKKSLVRPA</sequence>
<evidence type="ECO:0000313" key="10">
    <source>
        <dbReference type="Proteomes" id="UP001212152"/>
    </source>
</evidence>
<dbReference type="SUPFAM" id="SSF51445">
    <property type="entry name" value="(Trans)glycosidases"/>
    <property type="match status" value="1"/>
</dbReference>
<dbReference type="PANTHER" id="PTHR43002">
    <property type="entry name" value="GLYCOGEN DEBRANCHING ENZYME"/>
    <property type="match status" value="1"/>
</dbReference>
<dbReference type="Gene3D" id="2.60.40.10">
    <property type="entry name" value="Immunoglobulins"/>
    <property type="match status" value="1"/>
</dbReference>
<dbReference type="GO" id="GO:0004135">
    <property type="term" value="F:amylo-alpha-1,6-glucosidase activity"/>
    <property type="evidence" value="ECO:0007669"/>
    <property type="project" value="InterPro"/>
</dbReference>
<evidence type="ECO:0000256" key="1">
    <source>
        <dbReference type="ARBA" id="ARBA00008061"/>
    </source>
</evidence>
<dbReference type="InterPro" id="IPR004193">
    <property type="entry name" value="Glyco_hydro_13_N"/>
</dbReference>
<dbReference type="InterPro" id="IPR011837">
    <property type="entry name" value="Glycogen_debranch_GlgX"/>
</dbReference>
<dbReference type="Gene3D" id="3.20.20.80">
    <property type="entry name" value="Glycosidases"/>
    <property type="match status" value="1"/>
</dbReference>
<dbReference type="SUPFAM" id="SSF81296">
    <property type="entry name" value="E set domains"/>
    <property type="match status" value="1"/>
</dbReference>
<dbReference type="InterPro" id="IPR013783">
    <property type="entry name" value="Ig-like_fold"/>
</dbReference>
<dbReference type="NCBIfam" id="TIGR02100">
    <property type="entry name" value="glgX_debranch"/>
    <property type="match status" value="1"/>
</dbReference>
<accession>A0AAD5TJW7</accession>
<feature type="region of interest" description="Disordered" evidence="7">
    <location>
        <begin position="527"/>
        <end position="546"/>
    </location>
</feature>
<evidence type="ECO:0000259" key="8">
    <source>
        <dbReference type="SMART" id="SM00642"/>
    </source>
</evidence>
<dbReference type="Pfam" id="PF00128">
    <property type="entry name" value="Alpha-amylase"/>
    <property type="match status" value="1"/>
</dbReference>
<evidence type="ECO:0000313" key="9">
    <source>
        <dbReference type="EMBL" id="KAJ3178790.1"/>
    </source>
</evidence>